<dbReference type="Proteomes" id="UP000033649">
    <property type="component" value="Unassembled WGS sequence"/>
</dbReference>
<dbReference type="GO" id="GO:0046872">
    <property type="term" value="F:metal ion binding"/>
    <property type="evidence" value="ECO:0007669"/>
    <property type="project" value="UniProtKB-KW"/>
</dbReference>
<dbReference type="InterPro" id="IPR019832">
    <property type="entry name" value="Mn/Fe_SOD_C"/>
</dbReference>
<dbReference type="InterPro" id="IPR019833">
    <property type="entry name" value="Mn/Fe_SOD_BS"/>
</dbReference>
<dbReference type="RefSeq" id="WP_046103701.1">
    <property type="nucleotide sequence ID" value="NZ_JZEY01000054.1"/>
</dbReference>
<dbReference type="PROSITE" id="PS00088">
    <property type="entry name" value="SOD_MN"/>
    <property type="match status" value="1"/>
</dbReference>
<comment type="catalytic activity">
    <reaction evidence="6">
        <text>2 superoxide + 2 H(+) = H2O2 + O2</text>
        <dbReference type="Rhea" id="RHEA:20696"/>
        <dbReference type="ChEBI" id="CHEBI:15378"/>
        <dbReference type="ChEBI" id="CHEBI:15379"/>
        <dbReference type="ChEBI" id="CHEBI:16240"/>
        <dbReference type="ChEBI" id="CHEBI:18421"/>
        <dbReference type="EC" id="1.15.1.1"/>
    </reaction>
</comment>
<feature type="binding site" evidence="5">
    <location>
        <position position="79"/>
    </location>
    <ligand>
        <name>Mn(2+)</name>
        <dbReference type="ChEBI" id="CHEBI:29035"/>
    </ligand>
</feature>
<name>A0A0F5FLC8_9HYPH</name>
<gene>
    <name evidence="9" type="ORF">VE26_02945</name>
</gene>
<dbReference type="STRING" id="429727.VE26_02945"/>
<evidence type="ECO:0000256" key="5">
    <source>
        <dbReference type="PIRSR" id="PIRSR000349-1"/>
    </source>
</evidence>
<feature type="domain" description="Manganese/iron superoxide dismutase N-terminal" evidence="7">
    <location>
        <begin position="4"/>
        <end position="86"/>
    </location>
</feature>
<dbReference type="InterPro" id="IPR001189">
    <property type="entry name" value="Mn/Fe_SOD"/>
</dbReference>
<dbReference type="PANTHER" id="PTHR42769:SF3">
    <property type="entry name" value="SUPEROXIDE DISMUTASE [FE] 2, CHLOROPLASTIC"/>
    <property type="match status" value="1"/>
</dbReference>
<keyword evidence="10" id="KW-1185">Reference proteome</keyword>
<evidence type="ECO:0000256" key="4">
    <source>
        <dbReference type="ARBA" id="ARBA00023002"/>
    </source>
</evidence>
<dbReference type="PRINTS" id="PR01703">
    <property type="entry name" value="MNSODISMTASE"/>
</dbReference>
<protein>
    <recommendedName>
        <fullName evidence="2 6">Superoxide dismutase</fullName>
        <ecNumber evidence="2 6">1.15.1.1</ecNumber>
    </recommendedName>
</protein>
<sequence length="205" mass="23165">MTTKFTLPELPYAYDALAPYMSAETLEFHHDKHHQAYVTNGEKLLEGSGLEILPLEDIVKESFGKNAGLFNNAGQHYNHVHFWNWMKPNGGGKSLPGKLAAKVDEDLGGFDKFRADFIQAGTTQFGSGWAWLSLNHKTGKLEVTKTANGESPLVHGGHPLLGVDVWEHSYYIDYRNARPKYLEAWFDNLVNWEHVEKMFEEASAK</sequence>
<dbReference type="PIRSF" id="PIRSF000349">
    <property type="entry name" value="SODismutase"/>
    <property type="match status" value="1"/>
</dbReference>
<keyword evidence="4 6" id="KW-0560">Oxidoreductase</keyword>
<dbReference type="SUPFAM" id="SSF46609">
    <property type="entry name" value="Fe,Mn superoxide dismutase (SOD), N-terminal domain"/>
    <property type="match status" value="1"/>
</dbReference>
<dbReference type="Pfam" id="PF00081">
    <property type="entry name" value="Sod_Fe_N"/>
    <property type="match status" value="1"/>
</dbReference>
<evidence type="ECO:0000256" key="1">
    <source>
        <dbReference type="ARBA" id="ARBA00008714"/>
    </source>
</evidence>
<dbReference type="PATRIC" id="fig|429727.3.peg.613"/>
<evidence type="ECO:0000313" key="10">
    <source>
        <dbReference type="Proteomes" id="UP000033649"/>
    </source>
</evidence>
<dbReference type="EMBL" id="JZEY01000054">
    <property type="protein sequence ID" value="KKB09012.1"/>
    <property type="molecule type" value="Genomic_DNA"/>
</dbReference>
<dbReference type="Gene3D" id="1.10.287.990">
    <property type="entry name" value="Fe,Mn superoxide dismutase (SOD) domain"/>
    <property type="match status" value="1"/>
</dbReference>
<comment type="caution">
    <text evidence="9">The sequence shown here is derived from an EMBL/GenBank/DDBJ whole genome shotgun (WGS) entry which is preliminary data.</text>
</comment>
<evidence type="ECO:0000256" key="3">
    <source>
        <dbReference type="ARBA" id="ARBA00022723"/>
    </source>
</evidence>
<dbReference type="SUPFAM" id="SSF54719">
    <property type="entry name" value="Fe,Mn superoxide dismutase (SOD), C-terminal domain"/>
    <property type="match status" value="1"/>
</dbReference>
<evidence type="ECO:0000256" key="6">
    <source>
        <dbReference type="RuleBase" id="RU000414"/>
    </source>
</evidence>
<dbReference type="InterPro" id="IPR036314">
    <property type="entry name" value="SOD_C_sf"/>
</dbReference>
<comment type="function">
    <text evidence="6">Destroys radicals which are normally produced within the cells and which are toxic to biological systems.</text>
</comment>
<dbReference type="EC" id="1.15.1.1" evidence="2 6"/>
<dbReference type="PANTHER" id="PTHR42769">
    <property type="entry name" value="SUPEROXIDE DISMUTASE"/>
    <property type="match status" value="1"/>
</dbReference>
<dbReference type="InterPro" id="IPR036324">
    <property type="entry name" value="Mn/Fe_SOD_N_sf"/>
</dbReference>
<dbReference type="GO" id="GO:0004784">
    <property type="term" value="F:superoxide dismutase activity"/>
    <property type="evidence" value="ECO:0007669"/>
    <property type="project" value="UniProtKB-EC"/>
</dbReference>
<dbReference type="Pfam" id="PF02777">
    <property type="entry name" value="Sod_Fe_C"/>
    <property type="match status" value="1"/>
</dbReference>
<dbReference type="AlphaFoldDB" id="A0A0F5FLC8"/>
<comment type="similarity">
    <text evidence="1 6">Belongs to the iron/manganese superoxide dismutase family.</text>
</comment>
<evidence type="ECO:0000259" key="8">
    <source>
        <dbReference type="Pfam" id="PF02777"/>
    </source>
</evidence>
<evidence type="ECO:0000259" key="7">
    <source>
        <dbReference type="Pfam" id="PF00081"/>
    </source>
</evidence>
<organism evidence="9 10">
    <name type="scientific">Devosia chinhatensis</name>
    <dbReference type="NCBI Taxonomy" id="429727"/>
    <lineage>
        <taxon>Bacteria</taxon>
        <taxon>Pseudomonadati</taxon>
        <taxon>Pseudomonadota</taxon>
        <taxon>Alphaproteobacteria</taxon>
        <taxon>Hyphomicrobiales</taxon>
        <taxon>Devosiaceae</taxon>
        <taxon>Devosia</taxon>
    </lineage>
</organism>
<feature type="domain" description="Manganese/iron superoxide dismutase C-terminal" evidence="8">
    <location>
        <begin position="97"/>
        <end position="197"/>
    </location>
</feature>
<dbReference type="OrthoDB" id="9803125at2"/>
<feature type="binding site" evidence="5">
    <location>
        <position position="29"/>
    </location>
    <ligand>
        <name>Mn(2+)</name>
        <dbReference type="ChEBI" id="CHEBI:29035"/>
    </ligand>
</feature>
<evidence type="ECO:0000256" key="2">
    <source>
        <dbReference type="ARBA" id="ARBA00012682"/>
    </source>
</evidence>
<proteinExistence type="inferred from homology"/>
<dbReference type="InterPro" id="IPR019831">
    <property type="entry name" value="Mn/Fe_SOD_N"/>
</dbReference>
<dbReference type="Gene3D" id="3.55.40.20">
    <property type="entry name" value="Iron/manganese superoxide dismutase, C-terminal domain"/>
    <property type="match status" value="1"/>
</dbReference>
<evidence type="ECO:0000313" key="9">
    <source>
        <dbReference type="EMBL" id="KKB09012.1"/>
    </source>
</evidence>
<accession>A0A0F5FLC8</accession>
<reference evidence="9 10" key="1">
    <citation type="submission" date="2015-03" db="EMBL/GenBank/DDBJ databases">
        <authorList>
            <person name="Hassan Y."/>
            <person name="Lepp D."/>
            <person name="Li X.-Z."/>
            <person name="Zhou T."/>
        </authorList>
    </citation>
    <scope>NUCLEOTIDE SEQUENCE [LARGE SCALE GENOMIC DNA]</scope>
    <source>
        <strain evidence="9 10">IPL18</strain>
    </source>
</reference>
<keyword evidence="3 5" id="KW-0479">Metal-binding</keyword>
<feature type="binding site" evidence="5">
    <location>
        <position position="164"/>
    </location>
    <ligand>
        <name>Mn(2+)</name>
        <dbReference type="ChEBI" id="CHEBI:29035"/>
    </ligand>
</feature>
<feature type="binding site" evidence="5">
    <location>
        <position position="168"/>
    </location>
    <ligand>
        <name>Mn(2+)</name>
        <dbReference type="ChEBI" id="CHEBI:29035"/>
    </ligand>
</feature>